<feature type="domain" description="CWF21" evidence="2">
    <location>
        <begin position="30"/>
        <end position="79"/>
    </location>
</feature>
<name>A0A183IF97_9BILA</name>
<dbReference type="AlphaFoldDB" id="A0A183IF97"/>
<reference evidence="3 4" key="2">
    <citation type="submission" date="2018-11" db="EMBL/GenBank/DDBJ databases">
        <authorList>
            <consortium name="Pathogen Informatics"/>
        </authorList>
    </citation>
    <scope>NUCLEOTIDE SEQUENCE [LARGE SCALE GENOMIC DNA]</scope>
</reference>
<dbReference type="OrthoDB" id="377209at2759"/>
<feature type="region of interest" description="Disordered" evidence="1">
    <location>
        <begin position="1"/>
        <end position="31"/>
    </location>
</feature>
<proteinExistence type="predicted"/>
<feature type="compositionally biased region" description="Basic and acidic residues" evidence="1">
    <location>
        <begin position="17"/>
        <end position="31"/>
    </location>
</feature>
<evidence type="ECO:0000313" key="3">
    <source>
        <dbReference type="EMBL" id="VDO97149.1"/>
    </source>
</evidence>
<dbReference type="GO" id="GO:0005634">
    <property type="term" value="C:nucleus"/>
    <property type="evidence" value="ECO:0007669"/>
    <property type="project" value="UniProtKB-ARBA"/>
</dbReference>
<protein>
    <submittedName>
        <fullName evidence="5">Cwf21 domain-containing protein</fullName>
    </submittedName>
</protein>
<evidence type="ECO:0000313" key="5">
    <source>
        <dbReference type="WBParaSite" id="SBAD_0000239701-mRNA-1"/>
    </source>
</evidence>
<evidence type="ECO:0000256" key="1">
    <source>
        <dbReference type="SAM" id="MobiDB-lite"/>
    </source>
</evidence>
<dbReference type="InterPro" id="IPR013170">
    <property type="entry name" value="mRNA_splic_Cwf21_dom"/>
</dbReference>
<evidence type="ECO:0000313" key="4">
    <source>
        <dbReference type="Proteomes" id="UP000270296"/>
    </source>
</evidence>
<keyword evidence="4" id="KW-1185">Reference proteome</keyword>
<dbReference type="CDD" id="cd21370">
    <property type="entry name" value="cwf21_SR140"/>
    <property type="match status" value="1"/>
</dbReference>
<dbReference type="InterPro" id="IPR047488">
    <property type="entry name" value="SR140_cwf21"/>
</dbReference>
<dbReference type="Pfam" id="PF08312">
    <property type="entry name" value="cwf21"/>
    <property type="match status" value="1"/>
</dbReference>
<dbReference type="GO" id="GO:0003723">
    <property type="term" value="F:RNA binding"/>
    <property type="evidence" value="ECO:0007669"/>
    <property type="project" value="InterPro"/>
</dbReference>
<sequence length="80" mass="9468">MEEEDAAAEFACNSSSDKARHPSYLKKEEISERRRQQLREIEVKVVRFQDDLESGAIKRNKNLTLSDEVQRYREKLLQKV</sequence>
<dbReference type="SMART" id="SM01115">
    <property type="entry name" value="cwf21"/>
    <property type="match status" value="1"/>
</dbReference>
<dbReference type="EMBL" id="UZAM01007162">
    <property type="protein sequence ID" value="VDO97149.1"/>
    <property type="molecule type" value="Genomic_DNA"/>
</dbReference>
<organism evidence="5">
    <name type="scientific">Soboliphyme baturini</name>
    <dbReference type="NCBI Taxonomy" id="241478"/>
    <lineage>
        <taxon>Eukaryota</taxon>
        <taxon>Metazoa</taxon>
        <taxon>Ecdysozoa</taxon>
        <taxon>Nematoda</taxon>
        <taxon>Enoplea</taxon>
        <taxon>Dorylaimia</taxon>
        <taxon>Dioctophymatida</taxon>
        <taxon>Dioctophymatoidea</taxon>
        <taxon>Soboliphymatidae</taxon>
        <taxon>Soboliphyme</taxon>
    </lineage>
</organism>
<reference evidence="5" key="1">
    <citation type="submission" date="2016-06" db="UniProtKB">
        <authorList>
            <consortium name="WormBaseParasite"/>
        </authorList>
    </citation>
    <scope>IDENTIFICATION</scope>
</reference>
<accession>A0A183IF97</accession>
<dbReference type="Gene3D" id="6.10.140.420">
    <property type="match status" value="1"/>
</dbReference>
<evidence type="ECO:0000259" key="2">
    <source>
        <dbReference type="SMART" id="SM01115"/>
    </source>
</evidence>
<gene>
    <name evidence="3" type="ORF">SBAD_LOCUS2291</name>
</gene>
<dbReference type="WBParaSite" id="SBAD_0000239701-mRNA-1">
    <property type="protein sequence ID" value="SBAD_0000239701-mRNA-1"/>
    <property type="gene ID" value="SBAD_0000239701"/>
</dbReference>
<dbReference type="Proteomes" id="UP000270296">
    <property type="component" value="Unassembled WGS sequence"/>
</dbReference>